<reference evidence="12 13" key="1">
    <citation type="journal article" date="2020" name="Microorganisms">
        <title>Osmotic Adaptation and Compatible Solute Biosynthesis of Phototrophic Bacteria as Revealed from Genome Analyses.</title>
        <authorList>
            <person name="Imhoff J.F."/>
            <person name="Rahn T."/>
            <person name="Kunzel S."/>
            <person name="Keller A."/>
            <person name="Neulinger S.C."/>
        </authorList>
    </citation>
    <scope>NUCLEOTIDE SEQUENCE [LARGE SCALE GENOMIC DNA]</scope>
    <source>
        <strain evidence="12 13">DSM 25653</strain>
    </source>
</reference>
<organism evidence="12 13">
    <name type="scientific">Lamprobacter modestohalophilus</name>
    <dbReference type="NCBI Taxonomy" id="1064514"/>
    <lineage>
        <taxon>Bacteria</taxon>
        <taxon>Pseudomonadati</taxon>
        <taxon>Pseudomonadota</taxon>
        <taxon>Gammaproteobacteria</taxon>
        <taxon>Chromatiales</taxon>
        <taxon>Chromatiaceae</taxon>
        <taxon>Lamprobacter</taxon>
    </lineage>
</organism>
<evidence type="ECO:0000256" key="8">
    <source>
        <dbReference type="PIRSR" id="PIRSR001589-1"/>
    </source>
</evidence>
<dbReference type="SUPFAM" id="SSF52402">
    <property type="entry name" value="Adenine nucleotide alpha hydrolases-like"/>
    <property type="match status" value="1"/>
</dbReference>
<dbReference type="GO" id="GO:0005524">
    <property type="term" value="F:ATP binding"/>
    <property type="evidence" value="ECO:0007669"/>
    <property type="project" value="UniProtKB-KW"/>
</dbReference>
<dbReference type="InterPro" id="IPR006426">
    <property type="entry name" value="Asn_synth_AEB"/>
</dbReference>
<dbReference type="PIRSF" id="PIRSF001589">
    <property type="entry name" value="Asn_synthetase_glu-h"/>
    <property type="match status" value="1"/>
</dbReference>
<accession>A0A9X0W9T8</accession>
<feature type="domain" description="Glutamine amidotransferase type-2" evidence="11">
    <location>
        <begin position="2"/>
        <end position="213"/>
    </location>
</feature>
<comment type="catalytic activity">
    <reaction evidence="7">
        <text>L-aspartate + L-glutamine + ATP + H2O = L-asparagine + L-glutamate + AMP + diphosphate + H(+)</text>
        <dbReference type="Rhea" id="RHEA:12228"/>
        <dbReference type="ChEBI" id="CHEBI:15377"/>
        <dbReference type="ChEBI" id="CHEBI:15378"/>
        <dbReference type="ChEBI" id="CHEBI:29985"/>
        <dbReference type="ChEBI" id="CHEBI:29991"/>
        <dbReference type="ChEBI" id="CHEBI:30616"/>
        <dbReference type="ChEBI" id="CHEBI:33019"/>
        <dbReference type="ChEBI" id="CHEBI:58048"/>
        <dbReference type="ChEBI" id="CHEBI:58359"/>
        <dbReference type="ChEBI" id="CHEBI:456215"/>
        <dbReference type="EC" id="6.3.5.4"/>
    </reaction>
</comment>
<gene>
    <name evidence="12" type="primary">asnB</name>
    <name evidence="12" type="ORF">CKO42_14835</name>
</gene>
<dbReference type="InterPro" id="IPR051786">
    <property type="entry name" value="ASN_synthetase/amidase"/>
</dbReference>
<evidence type="ECO:0000256" key="4">
    <source>
        <dbReference type="ARBA" id="ARBA00022741"/>
    </source>
</evidence>
<keyword evidence="4 9" id="KW-0547">Nucleotide-binding</keyword>
<dbReference type="InterPro" id="IPR001962">
    <property type="entry name" value="Asn_synthase"/>
</dbReference>
<name>A0A9X0W9T8_9GAMM</name>
<dbReference type="Gene3D" id="3.60.20.10">
    <property type="entry name" value="Glutamine Phosphoribosylpyrophosphate, subunit 1, domain 1"/>
    <property type="match status" value="1"/>
</dbReference>
<dbReference type="SUPFAM" id="SSF56235">
    <property type="entry name" value="N-terminal nucleophile aminohydrolases (Ntn hydrolases)"/>
    <property type="match status" value="1"/>
</dbReference>
<comment type="caution">
    <text evidence="12">The sequence shown here is derived from an EMBL/GenBank/DDBJ whole genome shotgun (WGS) entry which is preliminary data.</text>
</comment>
<feature type="site" description="Important for beta-aspartyl-AMP intermediate formation" evidence="10">
    <location>
        <position position="361"/>
    </location>
</feature>
<dbReference type="GO" id="GO:0006529">
    <property type="term" value="P:asparagine biosynthetic process"/>
    <property type="evidence" value="ECO:0007669"/>
    <property type="project" value="UniProtKB-KW"/>
</dbReference>
<dbReference type="CDD" id="cd01991">
    <property type="entry name" value="Asn_synthase_B_C"/>
    <property type="match status" value="1"/>
</dbReference>
<evidence type="ECO:0000256" key="1">
    <source>
        <dbReference type="ARBA" id="ARBA00005187"/>
    </source>
</evidence>
<feature type="active site" description="For GATase activity" evidence="8">
    <location>
        <position position="2"/>
    </location>
</feature>
<evidence type="ECO:0000256" key="9">
    <source>
        <dbReference type="PIRSR" id="PIRSR001589-2"/>
    </source>
</evidence>
<keyword evidence="8" id="KW-0028">Amino-acid biosynthesis</keyword>
<dbReference type="CDD" id="cd00712">
    <property type="entry name" value="AsnB"/>
    <property type="match status" value="1"/>
</dbReference>
<dbReference type="NCBIfam" id="TIGR01536">
    <property type="entry name" value="asn_synth_AEB"/>
    <property type="match status" value="1"/>
</dbReference>
<dbReference type="RefSeq" id="WP_200245538.1">
    <property type="nucleotide sequence ID" value="NZ_NRRY01000025.1"/>
</dbReference>
<dbReference type="InterPro" id="IPR017932">
    <property type="entry name" value="GATase_2_dom"/>
</dbReference>
<dbReference type="Proteomes" id="UP001138768">
    <property type="component" value="Unassembled WGS sequence"/>
</dbReference>
<dbReference type="InterPro" id="IPR029055">
    <property type="entry name" value="Ntn_hydrolases_N"/>
</dbReference>
<evidence type="ECO:0000313" key="12">
    <source>
        <dbReference type="EMBL" id="MBK1619692.1"/>
    </source>
</evidence>
<dbReference type="PANTHER" id="PTHR43284:SF1">
    <property type="entry name" value="ASPARAGINE SYNTHETASE"/>
    <property type="match status" value="1"/>
</dbReference>
<dbReference type="PANTHER" id="PTHR43284">
    <property type="entry name" value="ASPARAGINE SYNTHETASE (GLUTAMINE-HYDROLYZING)"/>
    <property type="match status" value="1"/>
</dbReference>
<evidence type="ECO:0000259" key="11">
    <source>
        <dbReference type="PROSITE" id="PS51278"/>
    </source>
</evidence>
<dbReference type="InterPro" id="IPR014729">
    <property type="entry name" value="Rossmann-like_a/b/a_fold"/>
</dbReference>
<dbReference type="EC" id="6.3.5.4" evidence="3"/>
<feature type="binding site" evidence="9">
    <location>
        <position position="100"/>
    </location>
    <ligand>
        <name>L-glutamine</name>
        <dbReference type="ChEBI" id="CHEBI:58359"/>
    </ligand>
</feature>
<feature type="binding site" evidence="9">
    <location>
        <position position="287"/>
    </location>
    <ligand>
        <name>ATP</name>
        <dbReference type="ChEBI" id="CHEBI:30616"/>
    </ligand>
</feature>
<dbReference type="Gene3D" id="3.40.50.620">
    <property type="entry name" value="HUPs"/>
    <property type="match status" value="2"/>
</dbReference>
<evidence type="ECO:0000256" key="5">
    <source>
        <dbReference type="ARBA" id="ARBA00022840"/>
    </source>
</evidence>
<proteinExistence type="inferred from homology"/>
<evidence type="ECO:0000313" key="13">
    <source>
        <dbReference type="Proteomes" id="UP001138768"/>
    </source>
</evidence>
<keyword evidence="6 8" id="KW-0315">Glutamine amidotransferase</keyword>
<dbReference type="AlphaFoldDB" id="A0A9X0W9T8"/>
<dbReference type="Pfam" id="PF13537">
    <property type="entry name" value="GATase_7"/>
    <property type="match status" value="1"/>
</dbReference>
<evidence type="ECO:0000256" key="10">
    <source>
        <dbReference type="PIRSR" id="PIRSR001589-3"/>
    </source>
</evidence>
<dbReference type="EMBL" id="NRRY01000025">
    <property type="protein sequence ID" value="MBK1619692.1"/>
    <property type="molecule type" value="Genomic_DNA"/>
</dbReference>
<evidence type="ECO:0000256" key="6">
    <source>
        <dbReference type="ARBA" id="ARBA00022962"/>
    </source>
</evidence>
<keyword evidence="8" id="KW-0061">Asparagine biosynthesis</keyword>
<evidence type="ECO:0000256" key="2">
    <source>
        <dbReference type="ARBA" id="ARBA00005752"/>
    </source>
</evidence>
<comment type="similarity">
    <text evidence="2">Belongs to the asparagine synthetase family.</text>
</comment>
<dbReference type="GO" id="GO:0004066">
    <property type="term" value="F:asparagine synthase (glutamine-hydrolyzing) activity"/>
    <property type="evidence" value="ECO:0007669"/>
    <property type="project" value="UniProtKB-EC"/>
</dbReference>
<dbReference type="InterPro" id="IPR033738">
    <property type="entry name" value="AsnB_N"/>
</dbReference>
<dbReference type="Pfam" id="PF00733">
    <property type="entry name" value="Asn_synthase"/>
    <property type="match status" value="1"/>
</dbReference>
<evidence type="ECO:0000256" key="7">
    <source>
        <dbReference type="ARBA" id="ARBA00048741"/>
    </source>
</evidence>
<evidence type="ECO:0000256" key="3">
    <source>
        <dbReference type="ARBA" id="ARBA00012737"/>
    </source>
</evidence>
<dbReference type="GO" id="GO:0005829">
    <property type="term" value="C:cytosol"/>
    <property type="evidence" value="ECO:0007669"/>
    <property type="project" value="TreeGrafter"/>
</dbReference>
<protein>
    <recommendedName>
        <fullName evidence="3">asparagine synthase (glutamine-hydrolyzing)</fullName>
        <ecNumber evidence="3">6.3.5.4</ecNumber>
    </recommendedName>
</protein>
<dbReference type="PROSITE" id="PS51278">
    <property type="entry name" value="GATASE_TYPE_2"/>
    <property type="match status" value="1"/>
</dbReference>
<sequence>MCGIAGFTQFHRPLGDHDTLTRMGEAIRHRGPDAQGSYLQGSVGLHHRRLSIIDLSAAGNQPMHSHCGRYVLVFNGEIYNFLELREALAKDGYPFRTQTDTEVILALYAQKGKDCLADLNGMFAFALWDREEERLFLARDRIGKKPLYYSLIDGDIAFASEIKALLAANLVNRTIRLDALRDYFAFQYVPDPKTIFEGVFKLEPGHWLEITASGHRKAEYWDLSFATNGIDADQAIGQLREQINAATRRRMVADVPLGAFLSGGIDSSGIVATMAQQSERPVTTCSIGFDEKRFNETEFAQIVAQAYATDHHEYVVNQQVAENLHEIARYFDEPFADASLVPTYFVSKLARQQVSVALAGDGGDEVFAGYEKYAIDAIENRWRERVPTVIRHKLLPAIASLLHRTPVRLLRRAGTLLSALATEPAMGFYLSNAQITDAQWQRIASEDTQQRLSDYHPSTQVIDVYRRCDGPDHLSRILYTDIKTFLPGDILVKVDRMSMAHSLEVRAPLLDYQLIEFAGHLPSALKFHEGEKKRILKAVFKPDLPEAILDRRKMGFSPPLADWFRQDLRSLAEDKLLKAQDGLPRYFNIERIRELWSQHQARTHDHGAILWSLLMFQLWWQEYMT</sequence>
<keyword evidence="13" id="KW-1185">Reference proteome</keyword>
<keyword evidence="5 9" id="KW-0067">ATP-binding</keyword>
<comment type="pathway">
    <text evidence="1">Amino-acid biosynthesis; L-asparagine biosynthesis; L-asparagine from L-aspartate (L-Gln route): step 1/1.</text>
</comment>